<evidence type="ECO:0000313" key="2">
    <source>
        <dbReference type="EMBL" id="KAH3817855.1"/>
    </source>
</evidence>
<accession>A0A9D4GIS1</accession>
<keyword evidence="1" id="KW-1133">Transmembrane helix</keyword>
<dbReference type="PANTHER" id="PTHR31751:SF42">
    <property type="entry name" value="PROTEIN CBG10204"/>
    <property type="match status" value="1"/>
</dbReference>
<organism evidence="2 3">
    <name type="scientific">Dreissena polymorpha</name>
    <name type="common">Zebra mussel</name>
    <name type="synonym">Mytilus polymorpha</name>
    <dbReference type="NCBI Taxonomy" id="45954"/>
    <lineage>
        <taxon>Eukaryota</taxon>
        <taxon>Metazoa</taxon>
        <taxon>Spiralia</taxon>
        <taxon>Lophotrochozoa</taxon>
        <taxon>Mollusca</taxon>
        <taxon>Bivalvia</taxon>
        <taxon>Autobranchia</taxon>
        <taxon>Heteroconchia</taxon>
        <taxon>Euheterodonta</taxon>
        <taxon>Imparidentia</taxon>
        <taxon>Neoheterodontei</taxon>
        <taxon>Myida</taxon>
        <taxon>Dreissenoidea</taxon>
        <taxon>Dreissenidae</taxon>
        <taxon>Dreissena</taxon>
    </lineage>
</organism>
<keyword evidence="1" id="KW-0472">Membrane</keyword>
<keyword evidence="3" id="KW-1185">Reference proteome</keyword>
<protein>
    <submittedName>
        <fullName evidence="2">Uncharacterized protein</fullName>
    </submittedName>
</protein>
<dbReference type="AlphaFoldDB" id="A0A9D4GIS1"/>
<evidence type="ECO:0000256" key="1">
    <source>
        <dbReference type="SAM" id="Phobius"/>
    </source>
</evidence>
<keyword evidence="1" id="KW-0812">Transmembrane</keyword>
<feature type="transmembrane region" description="Helical" evidence="1">
    <location>
        <begin position="71"/>
        <end position="90"/>
    </location>
</feature>
<reference evidence="2" key="1">
    <citation type="journal article" date="2019" name="bioRxiv">
        <title>The Genome of the Zebra Mussel, Dreissena polymorpha: A Resource for Invasive Species Research.</title>
        <authorList>
            <person name="McCartney M.A."/>
            <person name="Auch B."/>
            <person name="Kono T."/>
            <person name="Mallez S."/>
            <person name="Zhang Y."/>
            <person name="Obille A."/>
            <person name="Becker A."/>
            <person name="Abrahante J.E."/>
            <person name="Garbe J."/>
            <person name="Badalamenti J.P."/>
            <person name="Herman A."/>
            <person name="Mangelson H."/>
            <person name="Liachko I."/>
            <person name="Sullivan S."/>
            <person name="Sone E.D."/>
            <person name="Koren S."/>
            <person name="Silverstein K.A.T."/>
            <person name="Beckman K.B."/>
            <person name="Gohl D.M."/>
        </authorList>
    </citation>
    <scope>NUCLEOTIDE SEQUENCE</scope>
    <source>
        <strain evidence="2">Duluth1</strain>
        <tissue evidence="2">Whole animal</tissue>
    </source>
</reference>
<evidence type="ECO:0000313" key="3">
    <source>
        <dbReference type="Proteomes" id="UP000828390"/>
    </source>
</evidence>
<sequence>MLGKKKGCEAVGNWARSIANHLYYCATSSEGNGDLVVAKWTSIGNHDVTNRHDGHGDLFSRYLDGPIDRQWLNAGMAMFYFVTYIVIYKIDQLIIDSCSHIYFFLYTCTSIKNYTFLN</sequence>
<comment type="caution">
    <text evidence="2">The sequence shown here is derived from an EMBL/GenBank/DDBJ whole genome shotgun (WGS) entry which is preliminary data.</text>
</comment>
<proteinExistence type="predicted"/>
<gene>
    <name evidence="2" type="ORF">DPMN_119411</name>
</gene>
<name>A0A9D4GIS1_DREPO</name>
<reference evidence="2" key="2">
    <citation type="submission" date="2020-11" db="EMBL/GenBank/DDBJ databases">
        <authorList>
            <person name="McCartney M.A."/>
            <person name="Auch B."/>
            <person name="Kono T."/>
            <person name="Mallez S."/>
            <person name="Becker A."/>
            <person name="Gohl D.M."/>
            <person name="Silverstein K.A.T."/>
            <person name="Koren S."/>
            <person name="Bechman K.B."/>
            <person name="Herman A."/>
            <person name="Abrahante J.E."/>
            <person name="Garbe J."/>
        </authorList>
    </citation>
    <scope>NUCLEOTIDE SEQUENCE</scope>
    <source>
        <strain evidence="2">Duluth1</strain>
        <tissue evidence="2">Whole animal</tissue>
    </source>
</reference>
<dbReference type="PANTHER" id="PTHR31751">
    <property type="entry name" value="SI:CH211-108C17.2-RELATED-RELATED"/>
    <property type="match status" value="1"/>
</dbReference>
<dbReference type="Proteomes" id="UP000828390">
    <property type="component" value="Unassembled WGS sequence"/>
</dbReference>
<dbReference type="EMBL" id="JAIWYP010000005">
    <property type="protein sequence ID" value="KAH3817855.1"/>
    <property type="molecule type" value="Genomic_DNA"/>
</dbReference>